<evidence type="ECO:0000256" key="1">
    <source>
        <dbReference type="ARBA" id="ARBA00007626"/>
    </source>
</evidence>
<feature type="domain" description="Smr" evidence="5">
    <location>
        <begin position="763"/>
        <end position="852"/>
    </location>
</feature>
<keyword evidence="7" id="KW-1185">Reference proteome</keyword>
<evidence type="ECO:0000313" key="6">
    <source>
        <dbReference type="EMBL" id="KAH7443430.1"/>
    </source>
</evidence>
<dbReference type="SUPFAM" id="SSF48452">
    <property type="entry name" value="TPR-like"/>
    <property type="match status" value="1"/>
</dbReference>
<dbReference type="SUPFAM" id="SSF160443">
    <property type="entry name" value="SMR domain-like"/>
    <property type="match status" value="1"/>
</dbReference>
<dbReference type="Gene3D" id="1.25.40.10">
    <property type="entry name" value="Tetratricopeptide repeat domain"/>
    <property type="match status" value="4"/>
</dbReference>
<dbReference type="OMA" id="MHEMEIK"/>
<evidence type="ECO:0000256" key="3">
    <source>
        <dbReference type="PROSITE-ProRule" id="PRU00708"/>
    </source>
</evidence>
<gene>
    <name evidence="6" type="ORF">KP509_02G034100</name>
</gene>
<feature type="repeat" description="PPR" evidence="3">
    <location>
        <begin position="487"/>
        <end position="521"/>
    </location>
</feature>
<dbReference type="NCBIfam" id="TIGR00756">
    <property type="entry name" value="PPR"/>
    <property type="match status" value="9"/>
</dbReference>
<protein>
    <recommendedName>
        <fullName evidence="5">Smr domain-containing protein</fullName>
    </recommendedName>
</protein>
<dbReference type="InterPro" id="IPR011990">
    <property type="entry name" value="TPR-like_helical_dom_sf"/>
</dbReference>
<evidence type="ECO:0000256" key="4">
    <source>
        <dbReference type="SAM" id="MobiDB-lite"/>
    </source>
</evidence>
<dbReference type="SMART" id="SM00463">
    <property type="entry name" value="SMR"/>
    <property type="match status" value="1"/>
</dbReference>
<accession>A0A8T2V879</accession>
<evidence type="ECO:0000259" key="5">
    <source>
        <dbReference type="PROSITE" id="PS50828"/>
    </source>
</evidence>
<dbReference type="Pfam" id="PF13041">
    <property type="entry name" value="PPR_2"/>
    <property type="match status" value="4"/>
</dbReference>
<feature type="repeat" description="PPR" evidence="3">
    <location>
        <begin position="417"/>
        <end position="451"/>
    </location>
</feature>
<dbReference type="Gene3D" id="3.30.1370.110">
    <property type="match status" value="1"/>
</dbReference>
<dbReference type="PROSITE" id="PS51375">
    <property type="entry name" value="PPR"/>
    <property type="match status" value="9"/>
</dbReference>
<dbReference type="OrthoDB" id="185373at2759"/>
<keyword evidence="2" id="KW-0677">Repeat</keyword>
<feature type="repeat" description="PPR" evidence="3">
    <location>
        <begin position="312"/>
        <end position="346"/>
    </location>
</feature>
<organism evidence="6 7">
    <name type="scientific">Ceratopteris richardii</name>
    <name type="common">Triangle waterfern</name>
    <dbReference type="NCBI Taxonomy" id="49495"/>
    <lineage>
        <taxon>Eukaryota</taxon>
        <taxon>Viridiplantae</taxon>
        <taxon>Streptophyta</taxon>
        <taxon>Embryophyta</taxon>
        <taxon>Tracheophyta</taxon>
        <taxon>Polypodiopsida</taxon>
        <taxon>Polypodiidae</taxon>
        <taxon>Polypodiales</taxon>
        <taxon>Pteridineae</taxon>
        <taxon>Pteridaceae</taxon>
        <taxon>Parkerioideae</taxon>
        <taxon>Ceratopteris</taxon>
    </lineage>
</organism>
<dbReference type="PROSITE" id="PS50828">
    <property type="entry name" value="SMR"/>
    <property type="match status" value="1"/>
</dbReference>
<dbReference type="InterPro" id="IPR002885">
    <property type="entry name" value="PPR_rpt"/>
</dbReference>
<dbReference type="PANTHER" id="PTHR47447:SF29">
    <property type="entry name" value="PPR CONTAINING PLANT PROTEIN"/>
    <property type="match status" value="1"/>
</dbReference>
<comment type="similarity">
    <text evidence="1">Belongs to the PPR family. P subfamily.</text>
</comment>
<feature type="repeat" description="PPR" evidence="3">
    <location>
        <begin position="347"/>
        <end position="381"/>
    </location>
</feature>
<feature type="repeat" description="PPR" evidence="3">
    <location>
        <begin position="522"/>
        <end position="556"/>
    </location>
</feature>
<feature type="repeat" description="PPR" evidence="3">
    <location>
        <begin position="382"/>
        <end position="416"/>
    </location>
</feature>
<comment type="caution">
    <text evidence="6">The sequence shown here is derived from an EMBL/GenBank/DDBJ whole genome shotgun (WGS) entry which is preliminary data.</text>
</comment>
<evidence type="ECO:0000313" key="7">
    <source>
        <dbReference type="Proteomes" id="UP000825935"/>
    </source>
</evidence>
<dbReference type="PANTHER" id="PTHR47447">
    <property type="entry name" value="OS03G0856100 PROTEIN"/>
    <property type="match status" value="1"/>
</dbReference>
<sequence>MASKAFIPSEAAAAPSMSVGASGSPGHTPFSIKGSASASTGSASSSSRSGKHGWISTARPPIESSDAWSTGTAARRIKVRGDNRGPPNIVGGFSITHEPPFHHTSPVLNNDFCGRRSTRQVSKLHFGRPKTHSGKHSANAKQALQAVMREPIVDRISSVLDIWSIKLYLQDDFVYILRELGNAGESAKVLASYEWAIMQDSLKSEWSKLLSITISTLGRLGKVTLAQEIFNRAVSAGFGANVYAYSALISAYGRNGQCVIALQVFETMKRCGCKPNLITYNAVIDACGKGGVDYKKAFNFLEEMEREGVDPDRITFNSLIAVCSRGHMWEEAQKTFEEMKRRGIDQDIFTYNSVVDAVCKSGKMDKAAAIVASMHGNYVKPNVVTYSTLLDGYGKAGRYTEAAAVYDEMKRLNIVPDRVSYNTLVYIYAKLGKFEDALHVCNQMEKAGWRKDAVTYNALLDAYGKQGKYSDASELFKDMKSEGVLPSVLTYSTLIDTYLKGGLHTKALKIFEEFKEAGLKPDVVLYSSLIDALCKSGNVDDARNLLREMIEAGIRPNVVTFNSIIDAYGRKMQTDVYQNVVHEEEAIELGIADHQTLDKPPDVSGLSLEENSGGNSLPFSANLREAHCKDILEAVKVFEEMWELGVKPNVVTFSAILHACSRCTSFMEAASLLEGLCRFDQKVYGVAHGLLMGFQDQVWCLAKTLFDEVARMDNSTAAAFYNALADVLWHFGQKEGAQKVVLEARYRKVWPQAWQFSHRECCLDLHLMSVGAAQAMLHAWLLNIRTIVFKGHELPKLLSILTGWGRHSKIAGESIVKQAVESHLLTLGAPFKVAKYNEGRLVSTGPTVEGWLQEPNTLGLLLLCDARINQM</sequence>
<name>A0A8T2V879_CERRI</name>
<feature type="repeat" description="PPR" evidence="3">
    <location>
        <begin position="241"/>
        <end position="275"/>
    </location>
</feature>
<feature type="region of interest" description="Disordered" evidence="4">
    <location>
        <begin position="1"/>
        <end position="70"/>
    </location>
</feature>
<dbReference type="EMBL" id="CM035407">
    <property type="protein sequence ID" value="KAH7443430.1"/>
    <property type="molecule type" value="Genomic_DNA"/>
</dbReference>
<feature type="repeat" description="PPR" evidence="3">
    <location>
        <begin position="276"/>
        <end position="311"/>
    </location>
</feature>
<dbReference type="AlphaFoldDB" id="A0A8T2V879"/>
<feature type="repeat" description="PPR" evidence="3">
    <location>
        <begin position="452"/>
        <end position="486"/>
    </location>
</feature>
<proteinExistence type="inferred from homology"/>
<dbReference type="Pfam" id="PF13812">
    <property type="entry name" value="PPR_3"/>
    <property type="match status" value="2"/>
</dbReference>
<evidence type="ECO:0000256" key="2">
    <source>
        <dbReference type="ARBA" id="ARBA00022737"/>
    </source>
</evidence>
<reference evidence="6" key="1">
    <citation type="submission" date="2021-08" db="EMBL/GenBank/DDBJ databases">
        <title>WGS assembly of Ceratopteris richardii.</title>
        <authorList>
            <person name="Marchant D.B."/>
            <person name="Chen G."/>
            <person name="Jenkins J."/>
            <person name="Shu S."/>
            <person name="Leebens-Mack J."/>
            <person name="Grimwood J."/>
            <person name="Schmutz J."/>
            <person name="Soltis P."/>
            <person name="Soltis D."/>
            <person name="Chen Z.-H."/>
        </authorList>
    </citation>
    <scope>NUCLEOTIDE SEQUENCE</scope>
    <source>
        <strain evidence="6">Whitten #5841</strain>
        <tissue evidence="6">Leaf</tissue>
    </source>
</reference>
<dbReference type="InterPro" id="IPR036063">
    <property type="entry name" value="Smr_dom_sf"/>
</dbReference>
<dbReference type="Proteomes" id="UP000825935">
    <property type="component" value="Chromosome 2"/>
</dbReference>
<feature type="compositionally biased region" description="Low complexity" evidence="4">
    <location>
        <begin position="34"/>
        <end position="48"/>
    </location>
</feature>
<dbReference type="InterPro" id="IPR002625">
    <property type="entry name" value="Smr_dom"/>
</dbReference>